<reference evidence="1 2" key="1">
    <citation type="submission" date="2015-03" db="EMBL/GenBank/DDBJ databases">
        <authorList>
            <person name="Murphy D."/>
        </authorList>
    </citation>
    <scope>NUCLEOTIDE SEQUENCE [LARGE SCALE GENOMIC DNA]</scope>
    <source>
        <strain evidence="1 2">FCF326</strain>
    </source>
</reference>
<dbReference type="AlphaFoldDB" id="A0A0T9LB28"/>
<evidence type="ECO:0000313" key="2">
    <source>
        <dbReference type="Proteomes" id="UP000045824"/>
    </source>
</evidence>
<name>A0A0T9LB28_YERKR</name>
<evidence type="ECO:0000313" key="1">
    <source>
        <dbReference type="EMBL" id="CNE74427.1"/>
    </source>
</evidence>
<sequence>MNIKKRNEKAKQFILDQLKMAAQLNESDFYHLPDFHNLKSITQDLIYVKPMGFRGIVATALTGKFLDDSYDYLNDFYKCNPRSIFENGIFYAFQEMKIPCGKSDPLNVAKNNNVLDENWAKGRRPQKTAMAAVDLLRVISSEVDDVIRQKIVNYFFFRLLSYSQECGSVVIHTLNETSLSNQIIASKLVNFTLSYPESGTIPQFVISKILSSLYKQSSINVIGGDESVFGTNTTSKKPADIWLEDEGKILNLYEITVKKIDYKRLDDSIQSLVDTNSLDKPILFICRLPDDINTLNGYQNGVLTYKSKSFNFVDISEFIKSTIALLSLNEIEFLVADIETFVSSYLRPIKTKNGWNEIFSI</sequence>
<gene>
    <name evidence="1" type="ORF">ERS008491_02156</name>
</gene>
<accession>A0A0T9LB28</accession>
<dbReference type="Proteomes" id="UP000045824">
    <property type="component" value="Unassembled WGS sequence"/>
</dbReference>
<protein>
    <recommendedName>
        <fullName evidence="3">Restriction endonuclease</fullName>
    </recommendedName>
</protein>
<organism evidence="1 2">
    <name type="scientific">Yersinia kristensenii</name>
    <dbReference type="NCBI Taxonomy" id="28152"/>
    <lineage>
        <taxon>Bacteria</taxon>
        <taxon>Pseudomonadati</taxon>
        <taxon>Pseudomonadota</taxon>
        <taxon>Gammaproteobacteria</taxon>
        <taxon>Enterobacterales</taxon>
        <taxon>Yersiniaceae</taxon>
        <taxon>Yersinia</taxon>
    </lineage>
</organism>
<evidence type="ECO:0008006" key="3">
    <source>
        <dbReference type="Google" id="ProtNLM"/>
    </source>
</evidence>
<dbReference type="EMBL" id="CPYI01000007">
    <property type="protein sequence ID" value="CNE74427.1"/>
    <property type="molecule type" value="Genomic_DNA"/>
</dbReference>
<dbReference type="RefSeq" id="WP_050119460.1">
    <property type="nucleotide sequence ID" value="NZ_CAWMAB010000007.1"/>
</dbReference>
<proteinExistence type="predicted"/>